<dbReference type="PANTHER" id="PTHR43244:SF1">
    <property type="entry name" value="5,10-METHYLENETETRAHYDROMETHANOPTERIN REDUCTASE"/>
    <property type="match status" value="1"/>
</dbReference>
<dbReference type="PANTHER" id="PTHR43244">
    <property type="match status" value="1"/>
</dbReference>
<accession>A0A7Y9YEM8</accession>
<evidence type="ECO:0000313" key="4">
    <source>
        <dbReference type="Proteomes" id="UP000537326"/>
    </source>
</evidence>
<comment type="caution">
    <text evidence="3">The sequence shown here is derived from an EMBL/GenBank/DDBJ whole genome shotgun (WGS) entry which is preliminary data.</text>
</comment>
<name>A0A7Y9YEM8_9ACTN</name>
<organism evidence="3 4">
    <name type="scientific">Nocardioides marinus</name>
    <dbReference type="NCBI Taxonomy" id="374514"/>
    <lineage>
        <taxon>Bacteria</taxon>
        <taxon>Bacillati</taxon>
        <taxon>Actinomycetota</taxon>
        <taxon>Actinomycetes</taxon>
        <taxon>Propionibacteriales</taxon>
        <taxon>Nocardioidaceae</taxon>
        <taxon>Nocardioides</taxon>
    </lineage>
</organism>
<dbReference type="CDD" id="cd01097">
    <property type="entry name" value="Tetrahydromethanopterin_reductase"/>
    <property type="match status" value="1"/>
</dbReference>
<dbReference type="InterPro" id="IPR011251">
    <property type="entry name" value="Luciferase-like_dom"/>
</dbReference>
<dbReference type="EMBL" id="JACBZI010000001">
    <property type="protein sequence ID" value="NYI09140.1"/>
    <property type="molecule type" value="Genomic_DNA"/>
</dbReference>
<evidence type="ECO:0000259" key="2">
    <source>
        <dbReference type="Pfam" id="PF00296"/>
    </source>
</evidence>
<dbReference type="GO" id="GO:0016705">
    <property type="term" value="F:oxidoreductase activity, acting on paired donors, with incorporation or reduction of molecular oxygen"/>
    <property type="evidence" value="ECO:0007669"/>
    <property type="project" value="InterPro"/>
</dbReference>
<dbReference type="Gene3D" id="3.20.20.30">
    <property type="entry name" value="Luciferase-like domain"/>
    <property type="match status" value="1"/>
</dbReference>
<evidence type="ECO:0000313" key="3">
    <source>
        <dbReference type="EMBL" id="NYI09140.1"/>
    </source>
</evidence>
<dbReference type="AlphaFoldDB" id="A0A7Y9YEM8"/>
<proteinExistence type="predicted"/>
<reference evidence="3 4" key="1">
    <citation type="submission" date="2020-07" db="EMBL/GenBank/DDBJ databases">
        <title>Sequencing the genomes of 1000 actinobacteria strains.</title>
        <authorList>
            <person name="Klenk H.-P."/>
        </authorList>
    </citation>
    <scope>NUCLEOTIDE SEQUENCE [LARGE SCALE GENOMIC DNA]</scope>
    <source>
        <strain evidence="3 4">DSM 18248</strain>
    </source>
</reference>
<dbReference type="NCBIfam" id="TIGR03559">
    <property type="entry name" value="F420_Rv3520c"/>
    <property type="match status" value="1"/>
</dbReference>
<feature type="domain" description="Luciferase-like" evidence="2">
    <location>
        <begin position="10"/>
        <end position="326"/>
    </location>
</feature>
<dbReference type="RefSeq" id="WP_343045505.1">
    <property type="nucleotide sequence ID" value="NZ_BAAAPP010000002.1"/>
</dbReference>
<dbReference type="Proteomes" id="UP000537326">
    <property type="component" value="Unassembled WGS sequence"/>
</dbReference>
<dbReference type="InterPro" id="IPR036661">
    <property type="entry name" value="Luciferase-like_sf"/>
</dbReference>
<evidence type="ECO:0000256" key="1">
    <source>
        <dbReference type="ARBA" id="ARBA00023002"/>
    </source>
</evidence>
<keyword evidence="1" id="KW-0560">Oxidoreductase</keyword>
<dbReference type="InterPro" id="IPR019951">
    <property type="entry name" value="F420_OxRdatse_Rv3520c_pred"/>
</dbReference>
<dbReference type="InterPro" id="IPR050564">
    <property type="entry name" value="F420-G6PD/mer"/>
</dbReference>
<protein>
    <submittedName>
        <fullName evidence="3">F420-dependent oxidoreductase-like protein</fullName>
    </submittedName>
</protein>
<keyword evidence="4" id="KW-1185">Reference proteome</keyword>
<dbReference type="Pfam" id="PF00296">
    <property type="entry name" value="Bac_luciferase"/>
    <property type="match status" value="1"/>
</dbReference>
<dbReference type="SUPFAM" id="SSF51679">
    <property type="entry name" value="Bacterial luciferase-like"/>
    <property type="match status" value="1"/>
</dbReference>
<sequence>MEVPMKLSMPLVYAGNPRETADQVAGLEKAGLDLIWVAEPYGFDAPTLMGYLAAKTETVQIGAGILNVYSRTPGALLQTAAGLDNVSGGRAVIGLGASGPQVIEGFHGMPYDRPLTRTREVIDVLRMGLRHEKLDYQGRTFSVPLPEGQGLGLGKPLKLLNRPERPQVPLWVAALGDKNVAMTAEVADGWLPFLYYPEKAQQVWGEPLARGAAKRSADLAPLEICAGGMVAIGEGPETKALLDFMRPMYALYVGGMGARDKNFYNQLACEYGFEKEAKEIQDLYLSGKKKEAEALVPLEWLEAGNLVGPESYVKERIAAFRESGVTNLSVTPASDDPAGTIAAIKEWVS</sequence>
<gene>
    <name evidence="3" type="ORF">BKA05_000655</name>
</gene>